<organism evidence="2 3">
    <name type="scientific">Astyanax mexicanus</name>
    <name type="common">Blind cave fish</name>
    <name type="synonym">Astyanax fasciatus mexicanus</name>
    <dbReference type="NCBI Taxonomy" id="7994"/>
    <lineage>
        <taxon>Eukaryota</taxon>
        <taxon>Metazoa</taxon>
        <taxon>Chordata</taxon>
        <taxon>Craniata</taxon>
        <taxon>Vertebrata</taxon>
        <taxon>Euteleostomi</taxon>
        <taxon>Actinopterygii</taxon>
        <taxon>Neopterygii</taxon>
        <taxon>Teleostei</taxon>
        <taxon>Ostariophysi</taxon>
        <taxon>Characiformes</taxon>
        <taxon>Characoidei</taxon>
        <taxon>Acestrorhamphidae</taxon>
        <taxon>Acestrorhamphinae</taxon>
        <taxon>Astyanax</taxon>
    </lineage>
</organism>
<evidence type="ECO:0000313" key="2">
    <source>
        <dbReference type="EMBL" id="KAG9273739.1"/>
    </source>
</evidence>
<reference evidence="2 3" key="1">
    <citation type="submission" date="2021-07" db="EMBL/GenBank/DDBJ databases">
        <authorList>
            <person name="Imarazene B."/>
            <person name="Zahm M."/>
            <person name="Klopp C."/>
            <person name="Cabau C."/>
            <person name="Beille S."/>
            <person name="Jouanno E."/>
            <person name="Castinel A."/>
            <person name="Lluch J."/>
            <person name="Gil L."/>
            <person name="Kuchtly C."/>
            <person name="Lopez Roques C."/>
            <person name="Donnadieu C."/>
            <person name="Parrinello H."/>
            <person name="Journot L."/>
            <person name="Du K."/>
            <person name="Schartl M."/>
            <person name="Retaux S."/>
            <person name="Guiguen Y."/>
        </authorList>
    </citation>
    <scope>NUCLEOTIDE SEQUENCE [LARGE SCALE GENOMIC DNA]</scope>
    <source>
        <strain evidence="2">Pach_M1</strain>
        <tissue evidence="2">Testis</tissue>
    </source>
</reference>
<feature type="chain" id="PRO_5035891433" evidence="1">
    <location>
        <begin position="17"/>
        <end position="99"/>
    </location>
</feature>
<keyword evidence="1" id="KW-0732">Signal</keyword>
<gene>
    <name evidence="2" type="ORF">AMEX_G10483</name>
</gene>
<proteinExistence type="predicted"/>
<feature type="signal peptide" evidence="1">
    <location>
        <begin position="1"/>
        <end position="16"/>
    </location>
</feature>
<evidence type="ECO:0000313" key="3">
    <source>
        <dbReference type="Proteomes" id="UP000752171"/>
    </source>
</evidence>
<sequence>MLLFMLLAASLAFTAGQYGAYETSPTVSEEPVFTNPETSATTQKTTTQQYNYPVVTGLRLKVKCFKELNATVAKQLLKQYLPEISSDLFRLTVKNITKL</sequence>
<comment type="caution">
    <text evidence="2">The sequence shown here is derived from an EMBL/GenBank/DDBJ whole genome shotgun (WGS) entry which is preliminary data.</text>
</comment>
<protein>
    <submittedName>
        <fullName evidence="2">Uncharacterized protein</fullName>
    </submittedName>
</protein>
<name>A0A8T2LPZ8_ASTMX</name>
<dbReference type="Proteomes" id="UP000752171">
    <property type="component" value="Unassembled WGS sequence"/>
</dbReference>
<dbReference type="AlphaFoldDB" id="A0A8T2LPZ8"/>
<accession>A0A8T2LPZ8</accession>
<dbReference type="EMBL" id="JAICCE010000008">
    <property type="protein sequence ID" value="KAG9273739.1"/>
    <property type="molecule type" value="Genomic_DNA"/>
</dbReference>
<evidence type="ECO:0000256" key="1">
    <source>
        <dbReference type="SAM" id="SignalP"/>
    </source>
</evidence>